<keyword evidence="1" id="KW-1133">Transmembrane helix</keyword>
<feature type="transmembrane region" description="Helical" evidence="1">
    <location>
        <begin position="6"/>
        <end position="29"/>
    </location>
</feature>
<evidence type="ECO:0000313" key="2">
    <source>
        <dbReference type="EMBL" id="CDW27095.1"/>
    </source>
</evidence>
<proteinExistence type="predicted"/>
<evidence type="ECO:0000256" key="1">
    <source>
        <dbReference type="SAM" id="Phobius"/>
    </source>
</evidence>
<accession>A0A0K2TMK6</accession>
<reference evidence="2" key="1">
    <citation type="submission" date="2014-05" db="EMBL/GenBank/DDBJ databases">
        <authorList>
            <person name="Chronopoulou M."/>
        </authorList>
    </citation>
    <scope>NUCLEOTIDE SEQUENCE</scope>
    <source>
        <tissue evidence="2">Whole organism</tissue>
    </source>
</reference>
<dbReference type="AlphaFoldDB" id="A0A0K2TMK6"/>
<protein>
    <submittedName>
        <fullName evidence="2">Uncharacterized protein</fullName>
    </submittedName>
</protein>
<sequence>MVKFDVWVILYSEPLIIYVICTTKLNVYLSKYFYIFANIECQ</sequence>
<keyword evidence="1" id="KW-0812">Transmembrane</keyword>
<dbReference type="EMBL" id="HACA01009734">
    <property type="protein sequence ID" value="CDW27095.1"/>
    <property type="molecule type" value="Transcribed_RNA"/>
</dbReference>
<name>A0A0K2TMK6_LEPSM</name>
<keyword evidence="1" id="KW-0472">Membrane</keyword>
<feature type="non-terminal residue" evidence="2">
    <location>
        <position position="42"/>
    </location>
</feature>
<organism evidence="2">
    <name type="scientific">Lepeophtheirus salmonis</name>
    <name type="common">Salmon louse</name>
    <name type="synonym">Caligus salmonis</name>
    <dbReference type="NCBI Taxonomy" id="72036"/>
    <lineage>
        <taxon>Eukaryota</taxon>
        <taxon>Metazoa</taxon>
        <taxon>Ecdysozoa</taxon>
        <taxon>Arthropoda</taxon>
        <taxon>Crustacea</taxon>
        <taxon>Multicrustacea</taxon>
        <taxon>Hexanauplia</taxon>
        <taxon>Copepoda</taxon>
        <taxon>Siphonostomatoida</taxon>
        <taxon>Caligidae</taxon>
        <taxon>Lepeophtheirus</taxon>
    </lineage>
</organism>